<evidence type="ECO:0000256" key="1">
    <source>
        <dbReference type="SAM" id="Phobius"/>
    </source>
</evidence>
<keyword evidence="1" id="KW-0812">Transmembrane</keyword>
<dbReference type="EMBL" id="CP073370">
    <property type="protein sequence ID" value="QUJ74718.1"/>
    <property type="molecule type" value="Genomic_DNA"/>
</dbReference>
<dbReference type="RefSeq" id="WP_004966270.1">
    <property type="nucleotide sequence ID" value="NZ_AOLR01000040.1"/>
</dbReference>
<proteinExistence type="predicted"/>
<gene>
    <name evidence="2" type="ORF">C436_18656</name>
    <name evidence="3" type="ORF">KDQ40_20890</name>
</gene>
<evidence type="ECO:0000313" key="5">
    <source>
        <dbReference type="Proteomes" id="UP000682967"/>
    </source>
</evidence>
<organism evidence="2 4">
    <name type="scientific">Haloarcula marismortui ATCC 33800</name>
    <dbReference type="NCBI Taxonomy" id="662476"/>
    <lineage>
        <taxon>Archaea</taxon>
        <taxon>Methanobacteriati</taxon>
        <taxon>Methanobacteriota</taxon>
        <taxon>Stenosarchaea group</taxon>
        <taxon>Halobacteria</taxon>
        <taxon>Halobacteriales</taxon>
        <taxon>Haloarculaceae</taxon>
        <taxon>Haloarcula</taxon>
    </lineage>
</organism>
<dbReference type="GeneID" id="64825468"/>
<name>M0JN67_9EURY</name>
<keyword evidence="1" id="KW-0472">Membrane</keyword>
<keyword evidence="3" id="KW-0614">Plasmid</keyword>
<evidence type="ECO:0000313" key="3">
    <source>
        <dbReference type="EMBL" id="QUJ74718.1"/>
    </source>
</evidence>
<dbReference type="KEGG" id="hsin:KDQ40_20890"/>
<reference evidence="3" key="2">
    <citation type="submission" date="2021-04" db="EMBL/GenBank/DDBJ databases">
        <title>Complete Genome sequence and Methylome Analysis of the Haloarchaeon Haloarcula sinaiiensis.</title>
        <authorList>
            <person name="Fomenkov A."/>
            <person name="DasSarma P."/>
            <person name="DasSarma S."/>
            <person name="Roberts R.J."/>
        </authorList>
    </citation>
    <scope>NUCLEOTIDE SEQUENCE</scope>
    <source>
        <strain evidence="3">ATCC 33800</strain>
        <plasmid evidence="3">pHsi55</plasmid>
    </source>
</reference>
<geneLocation type="plasmid" evidence="3 5">
    <name>pHsi55</name>
</geneLocation>
<feature type="transmembrane region" description="Helical" evidence="1">
    <location>
        <begin position="31"/>
        <end position="52"/>
    </location>
</feature>
<keyword evidence="4" id="KW-1185">Reference proteome</keyword>
<sequence length="96" mass="10418">MMPVSLEQIEHEPAGGTLYWMAYMFVATTKATIKGVLSVLIVSFPAIVVAAVVPAGPLLYTVFLLFVGISIGGVYKDFNIDIDWSRLESGFDCSVE</sequence>
<dbReference type="Proteomes" id="UP000011659">
    <property type="component" value="Unassembled WGS sequence"/>
</dbReference>
<protein>
    <submittedName>
        <fullName evidence="2">Uncharacterized protein</fullName>
    </submittedName>
</protein>
<dbReference type="Proteomes" id="UP000682967">
    <property type="component" value="Plasmid pHsi55"/>
</dbReference>
<reference evidence="2 4" key="1">
    <citation type="journal article" date="2014" name="PLoS Genet.">
        <title>Phylogenetically driven sequencing of extremely halophilic archaea reveals strategies for static and dynamic osmo-response.</title>
        <authorList>
            <person name="Becker E.A."/>
            <person name="Seitzer P.M."/>
            <person name="Tritt A."/>
            <person name="Larsen D."/>
            <person name="Krusor M."/>
            <person name="Yao A.I."/>
            <person name="Wu D."/>
            <person name="Madern D."/>
            <person name="Eisen J.A."/>
            <person name="Darling A.E."/>
            <person name="Facciotti M.T."/>
        </authorList>
    </citation>
    <scope>NUCLEOTIDE SEQUENCE [LARGE SCALE GENOMIC DNA]</scope>
    <source>
        <strain evidence="2 4">ATCC 33800</strain>
    </source>
</reference>
<dbReference type="EMBL" id="AOLR01000040">
    <property type="protein sequence ID" value="EMA09808.1"/>
    <property type="molecule type" value="Genomic_DNA"/>
</dbReference>
<evidence type="ECO:0000313" key="4">
    <source>
        <dbReference type="Proteomes" id="UP000011659"/>
    </source>
</evidence>
<accession>M0JN67</accession>
<feature type="transmembrane region" description="Helical" evidence="1">
    <location>
        <begin position="58"/>
        <end position="75"/>
    </location>
</feature>
<keyword evidence="1" id="KW-1133">Transmembrane helix</keyword>
<evidence type="ECO:0000313" key="2">
    <source>
        <dbReference type="EMBL" id="EMA09808.1"/>
    </source>
</evidence>
<dbReference type="AlphaFoldDB" id="M0JN67"/>